<evidence type="ECO:0000313" key="1">
    <source>
        <dbReference type="EMBL" id="KPC59322.1"/>
    </source>
</evidence>
<reference evidence="2" key="1">
    <citation type="submission" date="2015-07" db="EMBL/GenBank/DDBJ databases">
        <authorList>
            <person name="Ju K.-S."/>
            <person name="Doroghazi J.R."/>
            <person name="Metcalf W.W."/>
        </authorList>
    </citation>
    <scope>NUCLEOTIDE SEQUENCE [LARGE SCALE GENOMIC DNA]</scope>
    <source>
        <strain evidence="2">NRRL ISP-5002</strain>
    </source>
</reference>
<organism evidence="1 2">
    <name type="scientific">Streptomyces chattanoogensis</name>
    <dbReference type="NCBI Taxonomy" id="66876"/>
    <lineage>
        <taxon>Bacteria</taxon>
        <taxon>Bacillati</taxon>
        <taxon>Actinomycetota</taxon>
        <taxon>Actinomycetes</taxon>
        <taxon>Kitasatosporales</taxon>
        <taxon>Streptomycetaceae</taxon>
        <taxon>Streptomyces</taxon>
    </lineage>
</organism>
<dbReference type="AlphaFoldDB" id="A0A0N0GVM1"/>
<proteinExistence type="predicted"/>
<dbReference type="RefSeq" id="WP_053927567.1">
    <property type="nucleotide sequence ID" value="NZ_LGKG01000185.1"/>
</dbReference>
<comment type="caution">
    <text evidence="1">The sequence shown here is derived from an EMBL/GenBank/DDBJ whole genome shotgun (WGS) entry which is preliminary data.</text>
</comment>
<dbReference type="EMBL" id="LGKG01000185">
    <property type="protein sequence ID" value="KPC59322.1"/>
    <property type="molecule type" value="Genomic_DNA"/>
</dbReference>
<dbReference type="Proteomes" id="UP000037982">
    <property type="component" value="Unassembled WGS sequence"/>
</dbReference>
<accession>A0A0N0GVM1</accession>
<evidence type="ECO:0000313" key="2">
    <source>
        <dbReference type="Proteomes" id="UP000037982"/>
    </source>
</evidence>
<keyword evidence="2" id="KW-1185">Reference proteome</keyword>
<protein>
    <submittedName>
        <fullName evidence="1">Uncharacterized protein</fullName>
    </submittedName>
</protein>
<gene>
    <name evidence="1" type="ORF">ADL29_35245</name>
</gene>
<name>A0A0N0GVM1_9ACTN</name>
<sequence length="65" mass="7482">MSVGRLPEVGDEVEYVPGLRAVVTDIRKGVRYLRRPGYPEWPVRDPDALKVTRTRAERIEAGEFR</sequence>
<dbReference type="PATRIC" id="fig|66876.3.peg.7760"/>